<dbReference type="OrthoDB" id="3212416at2"/>
<protein>
    <submittedName>
        <fullName evidence="2">Uncharacterized protein</fullName>
    </submittedName>
</protein>
<keyword evidence="1" id="KW-0472">Membrane</keyword>
<evidence type="ECO:0000313" key="3">
    <source>
        <dbReference type="Proteomes" id="UP000295444"/>
    </source>
</evidence>
<name>A0A4R6RQD6_LABRH</name>
<proteinExistence type="predicted"/>
<feature type="transmembrane region" description="Helical" evidence="1">
    <location>
        <begin position="40"/>
        <end position="60"/>
    </location>
</feature>
<comment type="caution">
    <text evidence="2">The sequence shown here is derived from an EMBL/GenBank/DDBJ whole genome shotgun (WGS) entry which is preliminary data.</text>
</comment>
<dbReference type="AlphaFoldDB" id="A0A4R6RQD6"/>
<feature type="transmembrane region" description="Helical" evidence="1">
    <location>
        <begin position="12"/>
        <end position="34"/>
    </location>
</feature>
<feature type="transmembrane region" description="Helical" evidence="1">
    <location>
        <begin position="72"/>
        <end position="90"/>
    </location>
</feature>
<evidence type="ECO:0000313" key="2">
    <source>
        <dbReference type="EMBL" id="TDP88902.1"/>
    </source>
</evidence>
<keyword evidence="1" id="KW-1133">Transmembrane helix</keyword>
<feature type="transmembrane region" description="Helical" evidence="1">
    <location>
        <begin position="151"/>
        <end position="169"/>
    </location>
</feature>
<keyword evidence="3" id="KW-1185">Reference proteome</keyword>
<feature type="transmembrane region" description="Helical" evidence="1">
    <location>
        <begin position="116"/>
        <end position="139"/>
    </location>
</feature>
<accession>A0A4R6RQD6</accession>
<keyword evidence="1" id="KW-0812">Transmembrane</keyword>
<dbReference type="EMBL" id="SNXZ01000017">
    <property type="protein sequence ID" value="TDP88902.1"/>
    <property type="molecule type" value="Genomic_DNA"/>
</dbReference>
<sequence>MTDLGLRRLTGLAGLAAAVFTLIEIPLYFVYSAAPPDLNVLTRSLFGLVGLTCLAVYVVGLRKLLGGFDSDLPAQLAGAAGLIWVVLEFVSTSLETGAVIAAPGPIDPTIAVSGTYILYGTTTRLVEALFLIAFGVAVSRSAALERWTSRSAYVLAAINLAFVPSIYFGNDPANFYAANGWGTTASMGGLFMIWLLATNISILRGARARRIAEPRLREPALVG</sequence>
<evidence type="ECO:0000256" key="1">
    <source>
        <dbReference type="SAM" id="Phobius"/>
    </source>
</evidence>
<dbReference type="RefSeq" id="WP_133854512.1">
    <property type="nucleotide sequence ID" value="NZ_SNXZ01000017.1"/>
</dbReference>
<dbReference type="Proteomes" id="UP000295444">
    <property type="component" value="Unassembled WGS sequence"/>
</dbReference>
<gene>
    <name evidence="2" type="ORF">EV186_11717</name>
</gene>
<organism evidence="2 3">
    <name type="scientific">Labedaea rhizosphaerae</name>
    <dbReference type="NCBI Taxonomy" id="598644"/>
    <lineage>
        <taxon>Bacteria</taxon>
        <taxon>Bacillati</taxon>
        <taxon>Actinomycetota</taxon>
        <taxon>Actinomycetes</taxon>
        <taxon>Pseudonocardiales</taxon>
        <taxon>Pseudonocardiaceae</taxon>
        <taxon>Labedaea</taxon>
    </lineage>
</organism>
<reference evidence="2 3" key="1">
    <citation type="submission" date="2019-03" db="EMBL/GenBank/DDBJ databases">
        <title>Genomic Encyclopedia of Type Strains, Phase IV (KMG-IV): sequencing the most valuable type-strain genomes for metagenomic binning, comparative biology and taxonomic classification.</title>
        <authorList>
            <person name="Goeker M."/>
        </authorList>
    </citation>
    <scope>NUCLEOTIDE SEQUENCE [LARGE SCALE GENOMIC DNA]</scope>
    <source>
        <strain evidence="2 3">DSM 45361</strain>
    </source>
</reference>
<feature type="transmembrane region" description="Helical" evidence="1">
    <location>
        <begin position="181"/>
        <end position="203"/>
    </location>
</feature>